<accession>A0ACB0K7W2</accession>
<evidence type="ECO:0000313" key="1">
    <source>
        <dbReference type="EMBL" id="CAJ2653377.1"/>
    </source>
</evidence>
<protein>
    <submittedName>
        <fullName evidence="1">Uncharacterized protein</fullName>
    </submittedName>
</protein>
<reference evidence="1" key="1">
    <citation type="submission" date="2023-10" db="EMBL/GenBank/DDBJ databases">
        <authorList>
            <person name="Rodriguez Cubillos JULIANA M."/>
            <person name="De Vega J."/>
        </authorList>
    </citation>
    <scope>NUCLEOTIDE SEQUENCE</scope>
</reference>
<name>A0ACB0K7W2_TRIPR</name>
<comment type="caution">
    <text evidence="1">The sequence shown here is derived from an EMBL/GenBank/DDBJ whole genome shotgun (WGS) entry which is preliminary data.</text>
</comment>
<dbReference type="Proteomes" id="UP001177021">
    <property type="component" value="Unassembled WGS sequence"/>
</dbReference>
<proteinExistence type="predicted"/>
<dbReference type="EMBL" id="CASHSV030000206">
    <property type="protein sequence ID" value="CAJ2653377.1"/>
    <property type="molecule type" value="Genomic_DNA"/>
</dbReference>
<gene>
    <name evidence="1" type="ORF">MILVUS5_LOCUS20740</name>
</gene>
<evidence type="ECO:0000313" key="2">
    <source>
        <dbReference type="Proteomes" id="UP001177021"/>
    </source>
</evidence>
<organism evidence="1 2">
    <name type="scientific">Trifolium pratense</name>
    <name type="common">Red clover</name>
    <dbReference type="NCBI Taxonomy" id="57577"/>
    <lineage>
        <taxon>Eukaryota</taxon>
        <taxon>Viridiplantae</taxon>
        <taxon>Streptophyta</taxon>
        <taxon>Embryophyta</taxon>
        <taxon>Tracheophyta</taxon>
        <taxon>Spermatophyta</taxon>
        <taxon>Magnoliopsida</taxon>
        <taxon>eudicotyledons</taxon>
        <taxon>Gunneridae</taxon>
        <taxon>Pentapetalae</taxon>
        <taxon>rosids</taxon>
        <taxon>fabids</taxon>
        <taxon>Fabales</taxon>
        <taxon>Fabaceae</taxon>
        <taxon>Papilionoideae</taxon>
        <taxon>50 kb inversion clade</taxon>
        <taxon>NPAAA clade</taxon>
        <taxon>Hologalegina</taxon>
        <taxon>IRL clade</taxon>
        <taxon>Trifolieae</taxon>
        <taxon>Trifolium</taxon>
    </lineage>
</organism>
<sequence length="1204" mass="136540">MTFTVVLNHGGLFVREWDILYKDGKTKEVQITDTHKWSYLDAVSHVEDIIKKEAYIGRYRLWWKRGEKGSYKMLRVDKDANEVRNYAIKNQGIVNMYVEHGVELDDLSSFVTIPKYVNAEELDASDDGVDVDVVANNQNDKGKGVMVESEDYSSVDDYNSEHEDKGIPFDDSEDERTLGGFGEFSLPSDATINGSNRADIEGKSYTDNMEAAKKTKKDYSRPTFDCGYVSDELNSSDPEECGKEKVRDWSIYNKREIFVAKSDSTRSRIVCRERCGFTAMCSRVDDKHTYVIKTWKGEHTCKEVINNRSAYSGWVAKKVADKLMSNEIVEVSDIMSDMWRNLDVGVSYKRALRAKARASEIVEENGAKQYTLLWRYAAELKKHSKGNTAEISVQRIAPTIKPRFGSFYFSFDGCKKGFMASCRPFIGLEGCNLKTKFGGHLLIAAGRDANDQYYPLAFAVVENETQESWRWFVTLLLEDIGADRRLVFISDQQQGLIPAFEDMSDRVEHRLCLRSLYDNFKKRFKGGEVIRDLIMGAAKATYQQEWEKKMNELKSLDKKAWEWLSAHDPKLWCKHAFSFYAKCDVVMNRICEAFDATMLVATDKPIVTMCEWIRKYIMNRIASIKYELRLGSWNNRIMPMPMKRLNREIALSAGWLPIWSDDDKCEVEKIGGGNSFVVDLANRTCSCNFWELVGIPCRHVVAAMTRRSQTPQDYVDYYYSRDAYEKCYSFSVTPINGEEMWPRVKHEEMLPPSCNIGPERPKKRKKVSRRVPDEVRVYVDRPSTYKCKACGIRGHNAKGCRNTTKDPLAPPGKRKASEEGGAHASLQNTSTAADQSTSSAQVETTAAAPIQTTTSTPVNVGVHRVNKKARITQPITIPHSATSESTQNHNPTTASATASKSRRKQINIDCRQLRRSGRICRGNPVQVDRVEPEPDVEIQQVNADTSNLKGPSATASKCRIKQKNVDCSQLRRSERLCRDNPFPVDRLEPEPHVEIQIDHADTSNLKGPSATASKCRIKKKNVDCSQLRRSGRLCRDNPVAVDHVEPQPHVEIQIDDVETSNLKSPSKVKATASSKGSKSKKPVKKLDFTKLRRSGRTFYSGPKLKLGAPGTLKDNPITIDDIEEGDGEINTDDVDERVPKSNHINILAVPKCNLSNILASQFLQLSTKPWVDENTNRNYVNFIPSMILRFDHGHGWMKTRTEKR</sequence>
<keyword evidence="2" id="KW-1185">Reference proteome</keyword>